<dbReference type="Proteomes" id="UP001295684">
    <property type="component" value="Unassembled WGS sequence"/>
</dbReference>
<reference evidence="1" key="1">
    <citation type="submission" date="2023-07" db="EMBL/GenBank/DDBJ databases">
        <authorList>
            <consortium name="AG Swart"/>
            <person name="Singh M."/>
            <person name="Singh A."/>
            <person name="Seah K."/>
            <person name="Emmerich C."/>
        </authorList>
    </citation>
    <scope>NUCLEOTIDE SEQUENCE</scope>
    <source>
        <strain evidence="1">DP1</strain>
    </source>
</reference>
<accession>A0AAD1Y1A7</accession>
<dbReference type="EMBL" id="CAMPGE010025060">
    <property type="protein sequence ID" value="CAI2382857.1"/>
    <property type="molecule type" value="Genomic_DNA"/>
</dbReference>
<gene>
    <name evidence="1" type="ORF">ECRASSUSDP1_LOCUS24345</name>
</gene>
<name>A0AAD1Y1A7_EUPCR</name>
<keyword evidence="2" id="KW-1185">Reference proteome</keyword>
<sequence length="125" mass="14567">MALSRDQIYKTKIFLRSHSDALDCVEEIAERDQARSHYRAYMGDLINGMKEDQILIDSEGKIIASKSQSLAEKYQIMTFSKSIFEEYGLDRVSNKREFENKLDKGIEDLEQRILKKTAELKDLIK</sequence>
<evidence type="ECO:0000313" key="1">
    <source>
        <dbReference type="EMBL" id="CAI2382857.1"/>
    </source>
</evidence>
<organism evidence="1 2">
    <name type="scientific">Euplotes crassus</name>
    <dbReference type="NCBI Taxonomy" id="5936"/>
    <lineage>
        <taxon>Eukaryota</taxon>
        <taxon>Sar</taxon>
        <taxon>Alveolata</taxon>
        <taxon>Ciliophora</taxon>
        <taxon>Intramacronucleata</taxon>
        <taxon>Spirotrichea</taxon>
        <taxon>Hypotrichia</taxon>
        <taxon>Euplotida</taxon>
        <taxon>Euplotidae</taxon>
        <taxon>Moneuplotes</taxon>
    </lineage>
</organism>
<dbReference type="AlphaFoldDB" id="A0AAD1Y1A7"/>
<protein>
    <submittedName>
        <fullName evidence="1">Uncharacterized protein</fullName>
    </submittedName>
</protein>
<evidence type="ECO:0000313" key="2">
    <source>
        <dbReference type="Proteomes" id="UP001295684"/>
    </source>
</evidence>
<proteinExistence type="predicted"/>
<comment type="caution">
    <text evidence="1">The sequence shown here is derived from an EMBL/GenBank/DDBJ whole genome shotgun (WGS) entry which is preliminary data.</text>
</comment>